<keyword evidence="3 5" id="KW-1133">Transmembrane helix</keyword>
<feature type="transmembrane region" description="Helical" evidence="5">
    <location>
        <begin position="372"/>
        <end position="391"/>
    </location>
</feature>
<dbReference type="Proteomes" id="UP000226031">
    <property type="component" value="Unassembled WGS sequence"/>
</dbReference>
<dbReference type="AlphaFoldDB" id="A0A2B7ZDM8"/>
<feature type="transmembrane region" description="Helical" evidence="5">
    <location>
        <begin position="140"/>
        <end position="158"/>
    </location>
</feature>
<dbReference type="GO" id="GO:0022857">
    <property type="term" value="F:transmembrane transporter activity"/>
    <property type="evidence" value="ECO:0007669"/>
    <property type="project" value="InterPro"/>
</dbReference>
<reference evidence="7 8" key="1">
    <citation type="submission" date="2017-10" db="EMBL/GenBank/DDBJ databases">
        <title>Comparative genomics in systemic dimorphic fungi from Ajellomycetaceae.</title>
        <authorList>
            <person name="Munoz J.F."/>
            <person name="Mcewen J.G."/>
            <person name="Clay O.K."/>
            <person name="Cuomo C.A."/>
        </authorList>
    </citation>
    <scope>NUCLEOTIDE SEQUENCE [LARGE SCALE GENOMIC DNA]</scope>
    <source>
        <strain evidence="7 8">UAMH4076</strain>
    </source>
</reference>
<proteinExistence type="predicted"/>
<dbReference type="InterPro" id="IPR011701">
    <property type="entry name" value="MFS"/>
</dbReference>
<comment type="caution">
    <text evidence="7">The sequence shown here is derived from an EMBL/GenBank/DDBJ whole genome shotgun (WGS) entry which is preliminary data.</text>
</comment>
<evidence type="ECO:0000256" key="3">
    <source>
        <dbReference type="ARBA" id="ARBA00022989"/>
    </source>
</evidence>
<evidence type="ECO:0000313" key="8">
    <source>
        <dbReference type="Proteomes" id="UP000226031"/>
    </source>
</evidence>
<evidence type="ECO:0000256" key="1">
    <source>
        <dbReference type="ARBA" id="ARBA00004141"/>
    </source>
</evidence>
<evidence type="ECO:0000256" key="5">
    <source>
        <dbReference type="SAM" id="Phobius"/>
    </source>
</evidence>
<organism evidence="7 8">
    <name type="scientific">[Emmonsia] crescens</name>
    <dbReference type="NCBI Taxonomy" id="73230"/>
    <lineage>
        <taxon>Eukaryota</taxon>
        <taxon>Fungi</taxon>
        <taxon>Dikarya</taxon>
        <taxon>Ascomycota</taxon>
        <taxon>Pezizomycotina</taxon>
        <taxon>Eurotiomycetes</taxon>
        <taxon>Eurotiomycetidae</taxon>
        <taxon>Onygenales</taxon>
        <taxon>Ajellomycetaceae</taxon>
        <taxon>Emergomyces</taxon>
    </lineage>
</organism>
<dbReference type="Gene3D" id="1.20.1720.10">
    <property type="entry name" value="Multidrug resistance protein D"/>
    <property type="match status" value="1"/>
</dbReference>
<feature type="transmembrane region" description="Helical" evidence="5">
    <location>
        <begin position="241"/>
        <end position="260"/>
    </location>
</feature>
<feature type="domain" description="Major facilitator superfamily (MFS) profile" evidence="6">
    <location>
        <begin position="46"/>
        <end position="532"/>
    </location>
</feature>
<evidence type="ECO:0000256" key="4">
    <source>
        <dbReference type="ARBA" id="ARBA00023136"/>
    </source>
</evidence>
<sequence>MSEFYECRRSTSTDLGSYTVCESDLGFKEGPPRSPEWKPQRREWLIVSSIFLLYLMIALDSTIIVPVLPSIASDLKGTAVEAFWVGTSFLLTYAVFQPLIAVVSDIFGRGEVMLVSVTLFTAGSLIACLAQKFSTLLAGRSIQGVGAGGVFVLGYVILTDIVPLRQRPKFTAIIQIAWAIGTILGPLVGGLFAEHTTWRWTFYINFPFCVIGFVMVPIAVRLKRKESTFMEKIKQVDWIGGALFIASTTLLLIAISWGGTQFAWDHIATFAPMILGIFGILYTIWYEFQIARISFLRKSLFYCRSAIAAYICSLIQGLELYIALYYIPLYFQAVKEQTPVRIGISALPITSSLVPASVFVAAIIARTGRFRWAIWVGWVLTTLSTGLLLLLNTDTKTAVWATALIFLGFGHGLILSALNLGVQAISTVRNVAHAVMMYSFLRAVGAALGVGMGGTVFQNVMSQNLSELGLPTEISKNAEAYIETLHTLPANSPSKVRVIECYVKGIQGVFTVMTGFCGLAMFLSFLISNHSMDKDLEAENVSIEYTEPRQDLPTSKEPILMGPTYPAPTHSARSSDNYLGIFEFEGYKPQQPYSVLDMAHNAPQTLRINHGYTPYYSTADTRV</sequence>
<feature type="transmembrane region" description="Helical" evidence="5">
    <location>
        <begin position="307"/>
        <end position="327"/>
    </location>
</feature>
<feature type="transmembrane region" description="Helical" evidence="5">
    <location>
        <begin position="397"/>
        <end position="422"/>
    </location>
</feature>
<keyword evidence="4 5" id="KW-0472">Membrane</keyword>
<dbReference type="GO" id="GO:0005886">
    <property type="term" value="C:plasma membrane"/>
    <property type="evidence" value="ECO:0007669"/>
    <property type="project" value="TreeGrafter"/>
</dbReference>
<keyword evidence="2 5" id="KW-0812">Transmembrane</keyword>
<protein>
    <recommendedName>
        <fullName evidence="6">Major facilitator superfamily (MFS) profile domain-containing protein</fullName>
    </recommendedName>
</protein>
<feature type="transmembrane region" description="Helical" evidence="5">
    <location>
        <begin position="342"/>
        <end position="365"/>
    </location>
</feature>
<feature type="transmembrane region" description="Helical" evidence="5">
    <location>
        <begin position="44"/>
        <end position="71"/>
    </location>
</feature>
<name>A0A2B7ZDM8_9EURO</name>
<dbReference type="Pfam" id="PF07690">
    <property type="entry name" value="MFS_1"/>
    <property type="match status" value="1"/>
</dbReference>
<evidence type="ECO:0000259" key="6">
    <source>
        <dbReference type="PROSITE" id="PS50850"/>
    </source>
</evidence>
<comment type="subcellular location">
    <subcellularLocation>
        <location evidence="1">Membrane</location>
        <topology evidence="1">Multi-pass membrane protein</topology>
    </subcellularLocation>
</comment>
<feature type="transmembrane region" description="Helical" evidence="5">
    <location>
        <begin position="112"/>
        <end position="134"/>
    </location>
</feature>
<dbReference type="InterPro" id="IPR020846">
    <property type="entry name" value="MFS_dom"/>
</dbReference>
<feature type="transmembrane region" description="Helical" evidence="5">
    <location>
        <begin position="266"/>
        <end position="286"/>
    </location>
</feature>
<feature type="transmembrane region" description="Helical" evidence="5">
    <location>
        <begin position="434"/>
        <end position="457"/>
    </location>
</feature>
<dbReference type="PANTHER" id="PTHR23501">
    <property type="entry name" value="MAJOR FACILITATOR SUPERFAMILY"/>
    <property type="match status" value="1"/>
</dbReference>
<dbReference type="VEuPathDB" id="FungiDB:EMCG_08826"/>
<feature type="transmembrane region" description="Helical" evidence="5">
    <location>
        <begin position="170"/>
        <end position="188"/>
    </location>
</feature>
<dbReference type="Gene3D" id="1.20.1250.20">
    <property type="entry name" value="MFS general substrate transporter like domains"/>
    <property type="match status" value="1"/>
</dbReference>
<dbReference type="EMBL" id="PDND01000149">
    <property type="protein sequence ID" value="PGH30927.1"/>
    <property type="molecule type" value="Genomic_DNA"/>
</dbReference>
<dbReference type="PANTHER" id="PTHR23501:SF94">
    <property type="entry name" value="MAJOR FACILITATOR SUPERFAMILY (MFS) PROFILE DOMAIN-CONTAINING PROTEIN"/>
    <property type="match status" value="1"/>
</dbReference>
<feature type="transmembrane region" description="Helical" evidence="5">
    <location>
        <begin position="505"/>
        <end position="527"/>
    </location>
</feature>
<evidence type="ECO:0000313" key="7">
    <source>
        <dbReference type="EMBL" id="PGH30927.1"/>
    </source>
</evidence>
<evidence type="ECO:0000256" key="2">
    <source>
        <dbReference type="ARBA" id="ARBA00022692"/>
    </source>
</evidence>
<dbReference type="PROSITE" id="PS50850">
    <property type="entry name" value="MFS"/>
    <property type="match status" value="1"/>
</dbReference>
<feature type="transmembrane region" description="Helical" evidence="5">
    <location>
        <begin position="200"/>
        <end position="220"/>
    </location>
</feature>
<dbReference type="SUPFAM" id="SSF103473">
    <property type="entry name" value="MFS general substrate transporter"/>
    <property type="match status" value="1"/>
</dbReference>
<feature type="transmembrane region" description="Helical" evidence="5">
    <location>
        <begin position="83"/>
        <end position="103"/>
    </location>
</feature>
<dbReference type="InterPro" id="IPR036259">
    <property type="entry name" value="MFS_trans_sf"/>
</dbReference>
<dbReference type="VEuPathDB" id="FungiDB:EMCG_08827"/>
<accession>A0A2B7ZDM8</accession>
<keyword evidence="8" id="KW-1185">Reference proteome</keyword>
<gene>
    <name evidence="7" type="ORF">GX50_06284</name>
</gene>